<organism evidence="2 3">
    <name type="scientific">Aquipluma nitroreducens</name>
    <dbReference type="NCBI Taxonomy" id="2010828"/>
    <lineage>
        <taxon>Bacteria</taxon>
        <taxon>Pseudomonadati</taxon>
        <taxon>Bacteroidota</taxon>
        <taxon>Bacteroidia</taxon>
        <taxon>Marinilabiliales</taxon>
        <taxon>Prolixibacteraceae</taxon>
        <taxon>Aquipluma</taxon>
    </lineage>
</organism>
<evidence type="ECO:0000256" key="1">
    <source>
        <dbReference type="SAM" id="MobiDB-lite"/>
    </source>
</evidence>
<dbReference type="KEGG" id="anf:AQPE_0264"/>
<dbReference type="RefSeq" id="WP_318349226.1">
    <property type="nucleotide sequence ID" value="NZ_AP018694.1"/>
</dbReference>
<evidence type="ECO:0008006" key="4">
    <source>
        <dbReference type="Google" id="ProtNLM"/>
    </source>
</evidence>
<dbReference type="AlphaFoldDB" id="A0A5K7S3Q6"/>
<feature type="region of interest" description="Disordered" evidence="1">
    <location>
        <begin position="188"/>
        <end position="209"/>
    </location>
</feature>
<reference evidence="2" key="1">
    <citation type="journal article" date="2020" name="Int. J. Syst. Evol. Microbiol.">
        <title>Aquipluma nitroreducens gen. nov. sp. nov., a novel facultatively anaerobic bacterium isolated from a freshwater lake.</title>
        <authorList>
            <person name="Watanabe M."/>
            <person name="Kojima H."/>
            <person name="Fukui M."/>
        </authorList>
    </citation>
    <scope>NUCLEOTIDE SEQUENCE</scope>
    <source>
        <strain evidence="2">MeG22</strain>
    </source>
</reference>
<gene>
    <name evidence="2" type="ORF">AQPE_0264</name>
</gene>
<dbReference type="Proteomes" id="UP001193389">
    <property type="component" value="Chromosome"/>
</dbReference>
<keyword evidence="3" id="KW-1185">Reference proteome</keyword>
<dbReference type="EMBL" id="AP018694">
    <property type="protein sequence ID" value="BBE16127.1"/>
    <property type="molecule type" value="Genomic_DNA"/>
</dbReference>
<name>A0A5K7S3Q6_9BACT</name>
<evidence type="ECO:0000313" key="2">
    <source>
        <dbReference type="EMBL" id="BBE16127.1"/>
    </source>
</evidence>
<evidence type="ECO:0000313" key="3">
    <source>
        <dbReference type="Proteomes" id="UP001193389"/>
    </source>
</evidence>
<protein>
    <recommendedName>
        <fullName evidence="4">Conjugative transposon protein TraD</fullName>
    </recommendedName>
</protein>
<accession>A0A5K7S3Q6</accession>
<sequence length="209" mass="23318">MKTILVLVMLLALYLLYRIAFPKPIKKQKPTSVLFRSKVDEKEIIGQSRVVLSFQRQAVPIAAKTCETVSPHQNADSFAQETDPGLMDISVPLQHEEENEEAEIDPEEEAEELRQLMGNEPDLASGFTFEELEQTVNEVNLPSGNDRQVAKVIYRLQDTDCISQLAAISPEKAERIKSLISLHVNEVESKTGKTGNEKPGQPDITGFLS</sequence>
<proteinExistence type="predicted"/>